<dbReference type="Proteomes" id="UP001187531">
    <property type="component" value="Unassembled WGS sequence"/>
</dbReference>
<protein>
    <submittedName>
        <fullName evidence="1">Uncharacterized protein</fullName>
    </submittedName>
</protein>
<proteinExistence type="predicted"/>
<name>A0AA88I6D2_ARTSF</name>
<reference evidence="1" key="1">
    <citation type="submission" date="2023-07" db="EMBL/GenBank/DDBJ databases">
        <title>Chromosome-level genome assembly of Artemia franciscana.</title>
        <authorList>
            <person name="Jo E."/>
        </authorList>
    </citation>
    <scope>NUCLEOTIDE SEQUENCE</scope>
    <source>
        <tissue evidence="1">Whole body</tissue>
    </source>
</reference>
<gene>
    <name evidence="1" type="ORF">QYM36_002098</name>
</gene>
<dbReference type="EMBL" id="JAVRJZ010000004">
    <property type="protein sequence ID" value="KAK2723638.1"/>
    <property type="molecule type" value="Genomic_DNA"/>
</dbReference>
<sequence>MADVSNTEQDFLLDILHFLVCFPITDLSGQSLASAILHFLESLGLDPDKRAGQSYFELTHPRKRGERKSHLDGPDLLTHYKTSLFIAFLDHFISELKRRFELRQNLLSHNSILVLLRLYQLIPKA</sequence>
<comment type="caution">
    <text evidence="1">The sequence shown here is derived from an EMBL/GenBank/DDBJ whole genome shotgun (WGS) entry which is preliminary data.</text>
</comment>
<dbReference type="AlphaFoldDB" id="A0AA88I6D2"/>
<keyword evidence="2" id="KW-1185">Reference proteome</keyword>
<accession>A0AA88I6D2</accession>
<evidence type="ECO:0000313" key="1">
    <source>
        <dbReference type="EMBL" id="KAK2723638.1"/>
    </source>
</evidence>
<organism evidence="1 2">
    <name type="scientific">Artemia franciscana</name>
    <name type="common">Brine shrimp</name>
    <name type="synonym">Artemia sanfranciscana</name>
    <dbReference type="NCBI Taxonomy" id="6661"/>
    <lineage>
        <taxon>Eukaryota</taxon>
        <taxon>Metazoa</taxon>
        <taxon>Ecdysozoa</taxon>
        <taxon>Arthropoda</taxon>
        <taxon>Crustacea</taxon>
        <taxon>Branchiopoda</taxon>
        <taxon>Anostraca</taxon>
        <taxon>Artemiidae</taxon>
        <taxon>Artemia</taxon>
    </lineage>
</organism>
<evidence type="ECO:0000313" key="2">
    <source>
        <dbReference type="Proteomes" id="UP001187531"/>
    </source>
</evidence>